<sequence>MGSSTLGREYQGRLFPAGKSPLQDRSLHHNCKLTEFGQLKHSVGEEVFNDVMSTSQVGIILKLASRSYMWCAKTCHNLLTHQLAIESSNEIWSLFGGRPIRTHFFWDLVGIKDGEGPSWHELNGVLGRCSTWTYEQKRMLALLFVVHIGIYGISRSSRISFKHAKRVLVPESFESYPWGKVGFKELMKSIKVANLDGKTYVVHGCVHALLIWAYEAIPIIGEEAGGDIKLDNMIPDIVGGCLDESCWETEEQLLNKKKRKKKLEVVVDSDDDLVEKPLQKISSLADEALVNVLNTIPEKLNELETKFELLQTNKTTVEEGSTKKRNEVGDEVAEEKVYDAESDTVGENDDKKGCEATPEPSWLAIEVETSQEGITITRTIRNPSFDYKRPTQRKLELNDPSEKLGGDSMAGKTPFIIPQLSDEDDGFLMKAFAANAQNLGRQGKQDKAKATYDPLEKVDRKKQVALVGYVKTYLDNPIESSSPEADFYQTLMTPKKQWVVDEYGWLSDMHMVAGMNMFRQRSLRRPCPYRNEKIFFLDL</sequence>
<reference evidence="3" key="1">
    <citation type="submission" date="2020-01" db="EMBL/GenBank/DDBJ databases">
        <authorList>
            <person name="Mishra B."/>
        </authorList>
    </citation>
    <scope>NUCLEOTIDE SEQUENCE [LARGE SCALE GENOMIC DNA]</scope>
</reference>
<dbReference type="OrthoDB" id="1027241at2759"/>
<evidence type="ECO:0000259" key="2">
    <source>
        <dbReference type="Pfam" id="PF09331"/>
    </source>
</evidence>
<dbReference type="AlphaFoldDB" id="A0A6D2HFC0"/>
<proteinExistence type="predicted"/>
<dbReference type="InterPro" id="IPR015410">
    <property type="entry name" value="DUF1985"/>
</dbReference>
<gene>
    <name evidence="3" type="ORF">MERR_LOCUS1540</name>
</gene>
<protein>
    <recommendedName>
        <fullName evidence="2">DUF1985 domain-containing protein</fullName>
    </recommendedName>
</protein>
<dbReference type="PANTHER" id="PTHR48449">
    <property type="entry name" value="DUF1985 DOMAIN-CONTAINING PROTEIN"/>
    <property type="match status" value="1"/>
</dbReference>
<accession>A0A6D2HFC0</accession>
<dbReference type="Pfam" id="PF09331">
    <property type="entry name" value="DUF1985"/>
    <property type="match status" value="1"/>
</dbReference>
<keyword evidence="4" id="KW-1185">Reference proteome</keyword>
<feature type="compositionally biased region" description="Basic and acidic residues" evidence="1">
    <location>
        <begin position="318"/>
        <end position="339"/>
    </location>
</feature>
<dbReference type="Proteomes" id="UP000467841">
    <property type="component" value="Unassembled WGS sequence"/>
</dbReference>
<evidence type="ECO:0000313" key="3">
    <source>
        <dbReference type="EMBL" id="CAA7014306.1"/>
    </source>
</evidence>
<comment type="caution">
    <text evidence="3">The sequence shown here is derived from an EMBL/GenBank/DDBJ whole genome shotgun (WGS) entry which is preliminary data.</text>
</comment>
<evidence type="ECO:0000313" key="4">
    <source>
        <dbReference type="Proteomes" id="UP000467841"/>
    </source>
</evidence>
<name>A0A6D2HFC0_9BRAS</name>
<dbReference type="PANTHER" id="PTHR48449:SF1">
    <property type="entry name" value="DUF1985 DOMAIN-CONTAINING PROTEIN"/>
    <property type="match status" value="1"/>
</dbReference>
<dbReference type="EMBL" id="CACVBM020000108">
    <property type="protein sequence ID" value="CAA7014306.1"/>
    <property type="molecule type" value="Genomic_DNA"/>
</dbReference>
<organism evidence="3 4">
    <name type="scientific">Microthlaspi erraticum</name>
    <dbReference type="NCBI Taxonomy" id="1685480"/>
    <lineage>
        <taxon>Eukaryota</taxon>
        <taxon>Viridiplantae</taxon>
        <taxon>Streptophyta</taxon>
        <taxon>Embryophyta</taxon>
        <taxon>Tracheophyta</taxon>
        <taxon>Spermatophyta</taxon>
        <taxon>Magnoliopsida</taxon>
        <taxon>eudicotyledons</taxon>
        <taxon>Gunneridae</taxon>
        <taxon>Pentapetalae</taxon>
        <taxon>rosids</taxon>
        <taxon>malvids</taxon>
        <taxon>Brassicales</taxon>
        <taxon>Brassicaceae</taxon>
        <taxon>Coluteocarpeae</taxon>
        <taxon>Microthlaspi</taxon>
    </lineage>
</organism>
<evidence type="ECO:0000256" key="1">
    <source>
        <dbReference type="SAM" id="MobiDB-lite"/>
    </source>
</evidence>
<feature type="domain" description="DUF1985" evidence="2">
    <location>
        <begin position="121"/>
        <end position="189"/>
    </location>
</feature>
<feature type="region of interest" description="Disordered" evidence="1">
    <location>
        <begin position="318"/>
        <end position="357"/>
    </location>
</feature>